<name>A0A330M0T3_9GAMM</name>
<dbReference type="Proteomes" id="UP000250123">
    <property type="component" value="Chromosome SHEWBE"/>
</dbReference>
<evidence type="ECO:0000256" key="1">
    <source>
        <dbReference type="SAM" id="MobiDB-lite"/>
    </source>
</evidence>
<feature type="compositionally biased region" description="Basic and acidic residues" evidence="1">
    <location>
        <begin position="84"/>
        <end position="96"/>
    </location>
</feature>
<feature type="compositionally biased region" description="Basic and acidic residues" evidence="1">
    <location>
        <begin position="68"/>
        <end position="77"/>
    </location>
</feature>
<reference evidence="3" key="1">
    <citation type="submission" date="2018-06" db="EMBL/GenBank/DDBJ databases">
        <authorList>
            <person name="Cea G.-C."/>
            <person name="William W."/>
        </authorList>
    </citation>
    <scope>NUCLEOTIDE SEQUENCE [LARGE SCALE GENOMIC DNA]</scope>
    <source>
        <strain evidence="3">DB21MT-2</strain>
    </source>
</reference>
<evidence type="ECO:0000313" key="3">
    <source>
        <dbReference type="Proteomes" id="UP000250123"/>
    </source>
</evidence>
<dbReference type="AlphaFoldDB" id="A0A330M0T3"/>
<dbReference type="KEGG" id="sbk:SHEWBE_1218"/>
<evidence type="ECO:0000313" key="2">
    <source>
        <dbReference type="EMBL" id="SQH75184.1"/>
    </source>
</evidence>
<gene>
    <name evidence="2" type="ORF">SHEWBE_1218</name>
</gene>
<feature type="region of interest" description="Disordered" evidence="1">
    <location>
        <begin position="68"/>
        <end position="119"/>
    </location>
</feature>
<protein>
    <submittedName>
        <fullName evidence="2">Pressure regulated gene cluster genes, partial and</fullName>
    </submittedName>
</protein>
<dbReference type="RefSeq" id="WP_112351797.1">
    <property type="nucleotide sequence ID" value="NZ_LS483452.1"/>
</dbReference>
<accession>A0A330M0T3</accession>
<sequence>MTQTKKFDFRIVQDKQVWAAEITRRMTARKTIVSKRKTGFATEAEATVWGEKELKSFLEKLMLRNERKAKQREERTEAAASKEQAADAWRDARDIADGESADSGSFDEDSDDYASDESK</sequence>
<feature type="compositionally biased region" description="Acidic residues" evidence="1">
    <location>
        <begin position="97"/>
        <end position="119"/>
    </location>
</feature>
<organism evidence="2 3">
    <name type="scientific">Shewanella benthica</name>
    <dbReference type="NCBI Taxonomy" id="43661"/>
    <lineage>
        <taxon>Bacteria</taxon>
        <taxon>Pseudomonadati</taxon>
        <taxon>Pseudomonadota</taxon>
        <taxon>Gammaproteobacteria</taxon>
        <taxon>Alteromonadales</taxon>
        <taxon>Shewanellaceae</taxon>
        <taxon>Shewanella</taxon>
    </lineage>
</organism>
<dbReference type="Pfam" id="PF12286">
    <property type="entry name" value="DUF3622"/>
    <property type="match status" value="1"/>
</dbReference>
<dbReference type="EMBL" id="LS483452">
    <property type="protein sequence ID" value="SQH75184.1"/>
    <property type="molecule type" value="Genomic_DNA"/>
</dbReference>
<dbReference type="InterPro" id="IPR022069">
    <property type="entry name" value="DUF3622"/>
</dbReference>
<proteinExistence type="predicted"/>
<dbReference type="OrthoDB" id="5905915at2"/>